<dbReference type="InterPro" id="IPR050493">
    <property type="entry name" value="FAD-dep_Monooxygenase_BioMet"/>
</dbReference>
<evidence type="ECO:0000313" key="5">
    <source>
        <dbReference type="Proteomes" id="UP000632273"/>
    </source>
</evidence>
<gene>
    <name evidence="4" type="ORF">GCM10011383_33470</name>
</gene>
<dbReference type="NCBIfam" id="NF005243">
    <property type="entry name" value="PRK06753.1"/>
    <property type="match status" value="1"/>
</dbReference>
<organism evidence="4 5">
    <name type="scientific">Hymenobacter cavernae</name>
    <dbReference type="NCBI Taxonomy" id="2044852"/>
    <lineage>
        <taxon>Bacteria</taxon>
        <taxon>Pseudomonadati</taxon>
        <taxon>Bacteroidota</taxon>
        <taxon>Cytophagia</taxon>
        <taxon>Cytophagales</taxon>
        <taxon>Hymenobacteraceae</taxon>
        <taxon>Hymenobacter</taxon>
    </lineage>
</organism>
<sequence>MHFLIIGAGINGLTTARALLNLGHTVQVFEAARELREIGAGVVLGANAMQALQQLGLYDAVLAYTQPVKGLRLLDQQGRPLQIADTEPFTRKLGFDNVGIHRADLQKALLSELPSDVVQLGKPFVRFDEKGNQVIAHFSDDSTATGDALLAADGIRSRVRLQLLPKSQPRYAGYTCWRAVVDAANLGLPSGNSTEIWGTQGRRFGYVPLVDGRVYWFACVNTPIPNDPAFKNLGKAEVQQIFADLPHPVSELLAHTPTEAYLWGDILDIKPIRHFAYGRVLLLGDAAHATTPNLGQGAGQAVEDAAVLASCLQKHAELSAAFCEFERRRRPRTTRIVQTSWFLGWASQIRNPFIYKLRNTVMRLLPAAVAQWQMAFLYESDD</sequence>
<dbReference type="SUPFAM" id="SSF51905">
    <property type="entry name" value="FAD/NAD(P)-binding domain"/>
    <property type="match status" value="1"/>
</dbReference>
<keyword evidence="5" id="KW-1185">Reference proteome</keyword>
<dbReference type="Proteomes" id="UP000632273">
    <property type="component" value="Unassembled WGS sequence"/>
</dbReference>
<reference evidence="5" key="1">
    <citation type="journal article" date="2019" name="Int. J. Syst. Evol. Microbiol.">
        <title>The Global Catalogue of Microorganisms (GCM) 10K type strain sequencing project: providing services to taxonomists for standard genome sequencing and annotation.</title>
        <authorList>
            <consortium name="The Broad Institute Genomics Platform"/>
            <consortium name="The Broad Institute Genome Sequencing Center for Infectious Disease"/>
            <person name="Wu L."/>
            <person name="Ma J."/>
        </authorList>
    </citation>
    <scope>NUCLEOTIDE SEQUENCE [LARGE SCALE GENOMIC DNA]</scope>
    <source>
        <strain evidence="5">CGMCC 1.15197</strain>
    </source>
</reference>
<name>A0ABQ1UKN9_9BACT</name>
<keyword evidence="1" id="KW-0560">Oxidoreductase</keyword>
<dbReference type="PRINTS" id="PR00420">
    <property type="entry name" value="RNGMNOXGNASE"/>
</dbReference>
<dbReference type="InterPro" id="IPR036188">
    <property type="entry name" value="FAD/NAD-bd_sf"/>
</dbReference>
<evidence type="ECO:0000313" key="4">
    <source>
        <dbReference type="EMBL" id="GGF19222.1"/>
    </source>
</evidence>
<proteinExistence type="predicted"/>
<keyword evidence="2 4" id="KW-0503">Monooxygenase</keyword>
<dbReference type="GO" id="GO:0004497">
    <property type="term" value="F:monooxygenase activity"/>
    <property type="evidence" value="ECO:0007669"/>
    <property type="project" value="UniProtKB-KW"/>
</dbReference>
<dbReference type="Pfam" id="PF01494">
    <property type="entry name" value="FAD_binding_3"/>
    <property type="match status" value="1"/>
</dbReference>
<comment type="caution">
    <text evidence="4">The sequence shown here is derived from an EMBL/GenBank/DDBJ whole genome shotgun (WGS) entry which is preliminary data.</text>
</comment>
<dbReference type="Gene3D" id="3.50.50.60">
    <property type="entry name" value="FAD/NAD(P)-binding domain"/>
    <property type="match status" value="1"/>
</dbReference>
<dbReference type="EMBL" id="BMHT01000006">
    <property type="protein sequence ID" value="GGF19222.1"/>
    <property type="molecule type" value="Genomic_DNA"/>
</dbReference>
<feature type="domain" description="FAD-binding" evidence="3">
    <location>
        <begin position="4"/>
        <end position="339"/>
    </location>
</feature>
<protein>
    <submittedName>
        <fullName evidence="4">Monooxygenase</fullName>
    </submittedName>
</protein>
<dbReference type="RefSeq" id="WP_188815179.1">
    <property type="nucleotide sequence ID" value="NZ_BMHT01000006.1"/>
</dbReference>
<evidence type="ECO:0000256" key="2">
    <source>
        <dbReference type="ARBA" id="ARBA00023033"/>
    </source>
</evidence>
<evidence type="ECO:0000256" key="1">
    <source>
        <dbReference type="ARBA" id="ARBA00023002"/>
    </source>
</evidence>
<evidence type="ECO:0000259" key="3">
    <source>
        <dbReference type="Pfam" id="PF01494"/>
    </source>
</evidence>
<dbReference type="PANTHER" id="PTHR13789:SF309">
    <property type="entry name" value="PUTATIVE (AFU_ORTHOLOGUE AFUA_6G14510)-RELATED"/>
    <property type="match status" value="1"/>
</dbReference>
<dbReference type="PANTHER" id="PTHR13789">
    <property type="entry name" value="MONOOXYGENASE"/>
    <property type="match status" value="1"/>
</dbReference>
<dbReference type="InterPro" id="IPR002938">
    <property type="entry name" value="FAD-bd"/>
</dbReference>
<accession>A0ABQ1UKN9</accession>